<evidence type="ECO:0000256" key="2">
    <source>
        <dbReference type="ARBA" id="ARBA00007255"/>
    </source>
</evidence>
<evidence type="ECO:0000256" key="9">
    <source>
        <dbReference type="ARBA" id="ARBA00023239"/>
    </source>
</evidence>
<reference evidence="13" key="1">
    <citation type="journal article" date="2020" name="Ecol. Evol.">
        <title>Genome structure and content of the rice root-knot nematode (Meloidogyne graminicola).</title>
        <authorList>
            <person name="Phan N.T."/>
            <person name="Danchin E.G.J."/>
            <person name="Klopp C."/>
            <person name="Perfus-Barbeoch L."/>
            <person name="Kozlowski D.K."/>
            <person name="Koutsovoulos G.D."/>
            <person name="Lopez-Roques C."/>
            <person name="Bouchez O."/>
            <person name="Zahm M."/>
            <person name="Besnard G."/>
            <person name="Bellafiore S."/>
        </authorList>
    </citation>
    <scope>NUCLEOTIDE SEQUENCE</scope>
    <source>
        <strain evidence="13">VN-18</strain>
    </source>
</reference>
<evidence type="ECO:0000256" key="5">
    <source>
        <dbReference type="ARBA" id="ARBA00022792"/>
    </source>
</evidence>
<organism evidence="13 14">
    <name type="scientific">Meloidogyne graminicola</name>
    <dbReference type="NCBI Taxonomy" id="189291"/>
    <lineage>
        <taxon>Eukaryota</taxon>
        <taxon>Metazoa</taxon>
        <taxon>Ecdysozoa</taxon>
        <taxon>Nematoda</taxon>
        <taxon>Chromadorea</taxon>
        <taxon>Rhabditida</taxon>
        <taxon>Tylenchina</taxon>
        <taxon>Tylenchomorpha</taxon>
        <taxon>Tylenchoidea</taxon>
        <taxon>Meloidogynidae</taxon>
        <taxon>Meloidogyninae</taxon>
        <taxon>Meloidogyne</taxon>
    </lineage>
</organism>
<evidence type="ECO:0000256" key="10">
    <source>
        <dbReference type="ARBA" id="ARBA00023944"/>
    </source>
</evidence>
<evidence type="ECO:0000256" key="3">
    <source>
        <dbReference type="ARBA" id="ARBA00022617"/>
    </source>
</evidence>
<keyword evidence="3 11" id="KW-0349">Heme</keyword>
<dbReference type="PROSITE" id="PS00821">
    <property type="entry name" value="CYTO_HEME_LYASE_1"/>
    <property type="match status" value="1"/>
</dbReference>
<protein>
    <recommendedName>
        <fullName evidence="11">Holocytochrome c-type synthase</fullName>
        <ecNumber evidence="11">4.4.1.17</ecNumber>
    </recommendedName>
</protein>
<accession>A0A8S9ZE95</accession>
<dbReference type="InterPro" id="IPR000511">
    <property type="entry name" value="Holocyt_c/c1_synthase"/>
</dbReference>
<evidence type="ECO:0000256" key="4">
    <source>
        <dbReference type="ARBA" id="ARBA00022723"/>
    </source>
</evidence>
<evidence type="ECO:0000313" key="13">
    <source>
        <dbReference type="EMBL" id="KAF7630007.1"/>
    </source>
</evidence>
<dbReference type="AlphaFoldDB" id="A0A8S9ZE95"/>
<evidence type="ECO:0000256" key="6">
    <source>
        <dbReference type="ARBA" id="ARBA00023004"/>
    </source>
</evidence>
<dbReference type="EMBL" id="JABEBT010000132">
    <property type="protein sequence ID" value="KAF7630007.1"/>
    <property type="molecule type" value="Genomic_DNA"/>
</dbReference>
<dbReference type="OrthoDB" id="4243at2759"/>
<keyword evidence="4 11" id="KW-0479">Metal-binding</keyword>
<name>A0A8S9ZE95_9BILA</name>
<dbReference type="PANTHER" id="PTHR12743">
    <property type="entry name" value="CYTOCHROME C1 HEME LYASE"/>
    <property type="match status" value="1"/>
</dbReference>
<comment type="similarity">
    <text evidence="2 11">Belongs to the cytochrome c-type heme lyase family.</text>
</comment>
<proteinExistence type="inferred from homology"/>
<evidence type="ECO:0000313" key="14">
    <source>
        <dbReference type="Proteomes" id="UP000605970"/>
    </source>
</evidence>
<comment type="function">
    <text evidence="11">Lyase that catalyzes the covalent linking of the heme group to the cytochrome C apoprotein to produce the mature functional cytochrome.</text>
</comment>
<evidence type="ECO:0000256" key="12">
    <source>
        <dbReference type="SAM" id="MobiDB-lite"/>
    </source>
</evidence>
<evidence type="ECO:0000256" key="11">
    <source>
        <dbReference type="RuleBase" id="RU363130"/>
    </source>
</evidence>
<evidence type="ECO:0000256" key="8">
    <source>
        <dbReference type="ARBA" id="ARBA00023136"/>
    </source>
</evidence>
<feature type="region of interest" description="Disordered" evidence="12">
    <location>
        <begin position="1"/>
        <end position="23"/>
    </location>
</feature>
<dbReference type="EC" id="4.4.1.17" evidence="11"/>
<dbReference type="GO" id="GO:0004408">
    <property type="term" value="F:holocytochrome-c synthase activity"/>
    <property type="evidence" value="ECO:0007669"/>
    <property type="project" value="UniProtKB-EC"/>
</dbReference>
<dbReference type="GO" id="GO:0046872">
    <property type="term" value="F:metal ion binding"/>
    <property type="evidence" value="ECO:0007669"/>
    <property type="project" value="UniProtKB-KW"/>
</dbReference>
<keyword evidence="5 11" id="KW-0999">Mitochondrion inner membrane</keyword>
<dbReference type="PANTHER" id="PTHR12743:SF0">
    <property type="entry name" value="HOLOCYTOCHROME C-TYPE SYNTHASE"/>
    <property type="match status" value="1"/>
</dbReference>
<comment type="caution">
    <text evidence="13">The sequence shown here is derived from an EMBL/GenBank/DDBJ whole genome shotgun (WGS) entry which is preliminary data.</text>
</comment>
<feature type="compositionally biased region" description="Pro residues" evidence="12">
    <location>
        <begin position="1"/>
        <end position="11"/>
    </location>
</feature>
<keyword evidence="7 11" id="KW-0496">Mitochondrion</keyword>
<keyword evidence="6 11" id="KW-0408">Iron</keyword>
<evidence type="ECO:0000256" key="1">
    <source>
        <dbReference type="ARBA" id="ARBA00004273"/>
    </source>
</evidence>
<evidence type="ECO:0000256" key="7">
    <source>
        <dbReference type="ARBA" id="ARBA00023128"/>
    </source>
</evidence>
<dbReference type="GO" id="GO:0005743">
    <property type="term" value="C:mitochondrial inner membrane"/>
    <property type="evidence" value="ECO:0007669"/>
    <property type="project" value="UniProtKB-SubCell"/>
</dbReference>
<sequence length="235" mass="28314">MPAPNQQPAPDQPFSLSTNRERSTIPKASECTNDKIITWEYPSAQMFWNAMLKKGWRWRDDQINQKDMDSIIQIHNANNEYAWREVLMWERSLHPLNFYCQKHFYKCKLLNRYKTFSECSTPKLKRFNGDAKNFSPRARMRGFLGYQTIVILLFIFCNNHMPFDRHNWVVDRCGDENKLTDYYDVGKVNPETKLFTHLDVRPAIRNWDSFWCRMVVGRIKETLSHWWYRGRETLE</sequence>
<keyword evidence="9 11" id="KW-0456">Lyase</keyword>
<comment type="subcellular location">
    <subcellularLocation>
        <location evidence="1 11">Mitochondrion inner membrane</location>
    </subcellularLocation>
</comment>
<comment type="catalytic activity">
    <reaction evidence="10">
        <text>holo-[cytochrome c] = apo-[cytochrome c] + heme b</text>
        <dbReference type="Rhea" id="RHEA:22648"/>
        <dbReference type="Rhea" id="RHEA-COMP:10725"/>
        <dbReference type="Rhea" id="RHEA-COMP:10726"/>
        <dbReference type="ChEBI" id="CHEBI:29950"/>
        <dbReference type="ChEBI" id="CHEBI:60344"/>
        <dbReference type="ChEBI" id="CHEBI:83739"/>
        <dbReference type="EC" id="4.4.1.17"/>
    </reaction>
    <physiologicalReaction direction="right-to-left" evidence="10">
        <dbReference type="Rhea" id="RHEA:22650"/>
    </physiologicalReaction>
</comment>
<gene>
    <name evidence="13" type="ORF">Mgra_00008990</name>
</gene>
<dbReference type="Pfam" id="PF01265">
    <property type="entry name" value="Cyto_heme_lyase"/>
    <property type="match status" value="1"/>
</dbReference>
<keyword evidence="8 11" id="KW-0472">Membrane</keyword>
<dbReference type="Proteomes" id="UP000605970">
    <property type="component" value="Unassembled WGS sequence"/>
</dbReference>
<keyword evidence="14" id="KW-1185">Reference proteome</keyword>